<keyword evidence="1" id="KW-0472">Membrane</keyword>
<name>A0A233RYV1_STRDA</name>
<proteinExistence type="predicted"/>
<organism evidence="2 3">
    <name type="scientific">Streptomyces diastatochromogenes</name>
    <dbReference type="NCBI Taxonomy" id="42236"/>
    <lineage>
        <taxon>Bacteria</taxon>
        <taxon>Bacillati</taxon>
        <taxon>Actinomycetota</taxon>
        <taxon>Actinomycetes</taxon>
        <taxon>Kitasatosporales</taxon>
        <taxon>Streptomycetaceae</taxon>
        <taxon>Streptomyces</taxon>
    </lineage>
</organism>
<dbReference type="AlphaFoldDB" id="A0A233RYV1"/>
<accession>A0A233RYV1</accession>
<feature type="transmembrane region" description="Helical" evidence="1">
    <location>
        <begin position="49"/>
        <end position="68"/>
    </location>
</feature>
<dbReference type="OrthoDB" id="9812349at2"/>
<dbReference type="Proteomes" id="UP000215483">
    <property type="component" value="Unassembled WGS sequence"/>
</dbReference>
<feature type="transmembrane region" description="Helical" evidence="1">
    <location>
        <begin position="23"/>
        <end position="43"/>
    </location>
</feature>
<evidence type="ECO:0000313" key="3">
    <source>
        <dbReference type="Proteomes" id="UP000215483"/>
    </source>
</evidence>
<feature type="transmembrane region" description="Helical" evidence="1">
    <location>
        <begin position="80"/>
        <end position="98"/>
    </location>
</feature>
<dbReference type="EMBL" id="MCGQ01000053">
    <property type="protein sequence ID" value="OXY88565.1"/>
    <property type="molecule type" value="Genomic_DNA"/>
</dbReference>
<dbReference type="Pfam" id="PF05656">
    <property type="entry name" value="DUF805"/>
    <property type="match status" value="1"/>
</dbReference>
<protein>
    <recommendedName>
        <fullName evidence="4">DUF805 domain-containing protein</fullName>
    </recommendedName>
</protein>
<dbReference type="GO" id="GO:0005886">
    <property type="term" value="C:plasma membrane"/>
    <property type="evidence" value="ECO:0007669"/>
    <property type="project" value="TreeGrafter"/>
</dbReference>
<keyword evidence="3" id="KW-1185">Reference proteome</keyword>
<dbReference type="InterPro" id="IPR008523">
    <property type="entry name" value="DUF805"/>
</dbReference>
<gene>
    <name evidence="2" type="ORF">BEK98_41875</name>
</gene>
<reference evidence="2 3" key="1">
    <citation type="submission" date="2016-07" db="EMBL/GenBank/DDBJ databases">
        <title>Draft genome of Streptomyces diastatochromogenes.</title>
        <authorList>
            <person name="Podduturi R."/>
            <person name="Lukassen M.B."/>
            <person name="Clausen N."/>
            <person name="Nielsen J.L."/>
            <person name="Jorgensen N.O."/>
        </authorList>
    </citation>
    <scope>NUCLEOTIDE SEQUENCE [LARGE SCALE GENOMIC DNA]</scope>
    <source>
        <strain evidence="2 3">DSM 40608</strain>
    </source>
</reference>
<keyword evidence="1" id="KW-0812">Transmembrane</keyword>
<dbReference type="RefSeq" id="WP_094222246.1">
    <property type="nucleotide sequence ID" value="NZ_MCGQ01000053.1"/>
</dbReference>
<evidence type="ECO:0000256" key="1">
    <source>
        <dbReference type="SAM" id="Phobius"/>
    </source>
</evidence>
<keyword evidence="1" id="KW-1133">Transmembrane helix</keyword>
<evidence type="ECO:0008006" key="4">
    <source>
        <dbReference type="Google" id="ProtNLM"/>
    </source>
</evidence>
<dbReference type="PANTHER" id="PTHR34980">
    <property type="entry name" value="INNER MEMBRANE PROTEIN-RELATED-RELATED"/>
    <property type="match status" value="1"/>
</dbReference>
<evidence type="ECO:0000313" key="2">
    <source>
        <dbReference type="EMBL" id="OXY88565.1"/>
    </source>
</evidence>
<comment type="caution">
    <text evidence="2">The sequence shown here is derived from an EMBL/GenBank/DDBJ whole genome shotgun (WGS) entry which is preliminary data.</text>
</comment>
<dbReference type="PANTHER" id="PTHR34980:SF2">
    <property type="entry name" value="INNER MEMBRANE PROTEIN YHAH-RELATED"/>
    <property type="match status" value="1"/>
</dbReference>
<sequence length="121" mass="13297">MSWFIAALKKYAVFKGRARRKEFWLFVLFTYITYGVLGGIGVAAHSSAFLAGLGIAVVVFLLPTWGVTVRRLHDTGRSGWWILIHLIPTFGAIILLVICSEDGKTGANKYGPNPKEVPAFA</sequence>